<reference evidence="1 2" key="1">
    <citation type="journal article" date="2020" name="IScience">
        <title>Genome Sequencing of the Endangered Kingdonia uniflora (Circaeasteraceae, Ranunculales) Reveals Potential Mechanisms of Evolutionary Specialization.</title>
        <authorList>
            <person name="Sun Y."/>
            <person name="Deng T."/>
            <person name="Zhang A."/>
            <person name="Moore M.J."/>
            <person name="Landis J.B."/>
            <person name="Lin N."/>
            <person name="Zhang H."/>
            <person name="Zhang X."/>
            <person name="Huang J."/>
            <person name="Zhang X."/>
            <person name="Sun H."/>
            <person name="Wang H."/>
        </authorList>
    </citation>
    <scope>NUCLEOTIDE SEQUENCE [LARGE SCALE GENOMIC DNA]</scope>
    <source>
        <strain evidence="1">TB1705</strain>
        <tissue evidence="1">Leaf</tissue>
    </source>
</reference>
<organism evidence="1 2">
    <name type="scientific">Kingdonia uniflora</name>
    <dbReference type="NCBI Taxonomy" id="39325"/>
    <lineage>
        <taxon>Eukaryota</taxon>
        <taxon>Viridiplantae</taxon>
        <taxon>Streptophyta</taxon>
        <taxon>Embryophyta</taxon>
        <taxon>Tracheophyta</taxon>
        <taxon>Spermatophyta</taxon>
        <taxon>Magnoliopsida</taxon>
        <taxon>Ranunculales</taxon>
        <taxon>Circaeasteraceae</taxon>
        <taxon>Kingdonia</taxon>
    </lineage>
</organism>
<keyword evidence="2" id="KW-1185">Reference proteome</keyword>
<accession>A0A7J7NHW6</accession>
<evidence type="ECO:0000313" key="2">
    <source>
        <dbReference type="Proteomes" id="UP000541444"/>
    </source>
</evidence>
<name>A0A7J7NHW6_9MAGN</name>
<gene>
    <name evidence="1" type="ORF">GIB67_026620</name>
</gene>
<proteinExistence type="predicted"/>
<dbReference type="EMBL" id="JACGCM010000773">
    <property type="protein sequence ID" value="KAF6166841.1"/>
    <property type="molecule type" value="Genomic_DNA"/>
</dbReference>
<comment type="caution">
    <text evidence="1">The sequence shown here is derived from an EMBL/GenBank/DDBJ whole genome shotgun (WGS) entry which is preliminary data.</text>
</comment>
<sequence>MGLLKGILAKEALVVFIVIVMEMCLDLSQKVSGWSPISWLNARQSFTGWNMLLHLVGLSLGLNQTPRRL</sequence>
<dbReference type="AlphaFoldDB" id="A0A7J7NHW6"/>
<protein>
    <submittedName>
        <fullName evidence="1">Uncharacterized protein</fullName>
    </submittedName>
</protein>
<dbReference type="Proteomes" id="UP000541444">
    <property type="component" value="Unassembled WGS sequence"/>
</dbReference>
<evidence type="ECO:0000313" key="1">
    <source>
        <dbReference type="EMBL" id="KAF6166841.1"/>
    </source>
</evidence>